<organism evidence="1 2">
    <name type="scientific">Collybiopsis luxurians FD-317 M1</name>
    <dbReference type="NCBI Taxonomy" id="944289"/>
    <lineage>
        <taxon>Eukaryota</taxon>
        <taxon>Fungi</taxon>
        <taxon>Dikarya</taxon>
        <taxon>Basidiomycota</taxon>
        <taxon>Agaricomycotina</taxon>
        <taxon>Agaricomycetes</taxon>
        <taxon>Agaricomycetidae</taxon>
        <taxon>Agaricales</taxon>
        <taxon>Marasmiineae</taxon>
        <taxon>Omphalotaceae</taxon>
        <taxon>Collybiopsis</taxon>
        <taxon>Collybiopsis luxurians</taxon>
    </lineage>
</organism>
<keyword evidence="2" id="KW-1185">Reference proteome</keyword>
<proteinExistence type="predicted"/>
<dbReference type="HOGENOM" id="CLU_2740270_0_0_1"/>
<dbReference type="EMBL" id="KN834770">
    <property type="protein sequence ID" value="KIK61779.1"/>
    <property type="molecule type" value="Genomic_DNA"/>
</dbReference>
<accession>A0A0D0CGL1</accession>
<reference evidence="1 2" key="1">
    <citation type="submission" date="2014-04" db="EMBL/GenBank/DDBJ databases">
        <title>Evolutionary Origins and Diversification of the Mycorrhizal Mutualists.</title>
        <authorList>
            <consortium name="DOE Joint Genome Institute"/>
            <consortium name="Mycorrhizal Genomics Consortium"/>
            <person name="Kohler A."/>
            <person name="Kuo A."/>
            <person name="Nagy L.G."/>
            <person name="Floudas D."/>
            <person name="Copeland A."/>
            <person name="Barry K.W."/>
            <person name="Cichocki N."/>
            <person name="Veneault-Fourrey C."/>
            <person name="LaButti K."/>
            <person name="Lindquist E.A."/>
            <person name="Lipzen A."/>
            <person name="Lundell T."/>
            <person name="Morin E."/>
            <person name="Murat C."/>
            <person name="Riley R."/>
            <person name="Ohm R."/>
            <person name="Sun H."/>
            <person name="Tunlid A."/>
            <person name="Henrissat B."/>
            <person name="Grigoriev I.V."/>
            <person name="Hibbett D.S."/>
            <person name="Martin F."/>
        </authorList>
    </citation>
    <scope>NUCLEOTIDE SEQUENCE [LARGE SCALE GENOMIC DNA]</scope>
    <source>
        <strain evidence="1 2">FD-317 M1</strain>
    </source>
</reference>
<name>A0A0D0CGL1_9AGAR</name>
<evidence type="ECO:0000313" key="1">
    <source>
        <dbReference type="EMBL" id="KIK61779.1"/>
    </source>
</evidence>
<gene>
    <name evidence="1" type="ORF">GYMLUDRAFT_577264</name>
</gene>
<protein>
    <submittedName>
        <fullName evidence="1">Uncharacterized protein</fullName>
    </submittedName>
</protein>
<sequence>MRNSLQLGEVVEVDDTGKIISIPEINLNVDAALETKFEDLKSGGILNGTHLGEVAPWTVPVRVVRLTQDSS</sequence>
<dbReference type="Proteomes" id="UP000053593">
    <property type="component" value="Unassembled WGS sequence"/>
</dbReference>
<evidence type="ECO:0000313" key="2">
    <source>
        <dbReference type="Proteomes" id="UP000053593"/>
    </source>
</evidence>
<dbReference type="AlphaFoldDB" id="A0A0D0CGL1"/>